<dbReference type="RefSeq" id="WP_179911016.1">
    <property type="nucleotide sequence ID" value="NZ_CP058910.1"/>
</dbReference>
<feature type="compositionally biased region" description="Gly residues" evidence="1">
    <location>
        <begin position="490"/>
        <end position="500"/>
    </location>
</feature>
<dbReference type="SUPFAM" id="SSF69322">
    <property type="entry name" value="Tricorn protease domain 2"/>
    <property type="match status" value="1"/>
</dbReference>
<dbReference type="OrthoDB" id="134269at2157"/>
<keyword evidence="3" id="KW-1185">Reference proteome</keyword>
<gene>
    <name evidence="2" type="ORF">HZS55_07165</name>
</gene>
<sequence>MHRRQFLRAVAGTAGLSTVAALTAREGDARPSSRAGAAGDATTASADPTATVTPSGTPTPTPTEAVATPTAGYEPLGSVAVEGATGAVLTPDGGTAFVAVGDGFAVLDLRDPANPTVVASEREISPPGTTQTMGGIRDVKYDDGRLLVAGPAGYDPGSFYGVALFDVSEPADPAFLRAYETAYPVHNCDLAGEYAYLTRSDRDANPLLVVDVGRAEPREVARWSVLDHDPVWETVPGQLRTLHDAFVRDGFAFLAYWDAGTWVLDVSDPADPEYVADVRERDPETLAELDGLAVARERSEPPGNDHYAATDPDSSLLAVGKESWNSNFGKEGTTPGPDDPGGPSGVAIYDIDDPRSPEHLSTIDPPPTADSNINGVRTTAHNFELAAGHLYSSWYRGGVAVHDLSDPAEPERVRYFRRSSSTSFWTARLAAPGEAVVATSFEDPSDLDAPARVYTFPDVARATPTPAPGPTDATTVPTESGGRPATDAGDGSGNDGGDGSGTDATEPAGGTGATEPAGATAGDGPGFGPAAALAGLGIGAWRLLDGSAGENEE</sequence>
<protein>
    <recommendedName>
        <fullName evidence="4">LVIVD repeat-containing protein</fullName>
    </recommendedName>
</protein>
<dbReference type="Pfam" id="PF08309">
    <property type="entry name" value="LVIVD"/>
    <property type="match status" value="2"/>
</dbReference>
<feature type="region of interest" description="Disordered" evidence="1">
    <location>
        <begin position="324"/>
        <end position="372"/>
    </location>
</feature>
<evidence type="ECO:0000313" key="3">
    <source>
        <dbReference type="Proteomes" id="UP000509667"/>
    </source>
</evidence>
<feature type="region of interest" description="Disordered" evidence="1">
    <location>
        <begin position="25"/>
        <end position="70"/>
    </location>
</feature>
<dbReference type="AlphaFoldDB" id="A0A7D5P458"/>
<dbReference type="Proteomes" id="UP000509667">
    <property type="component" value="Chromosome"/>
</dbReference>
<name>A0A7D5P458_9EURY</name>
<dbReference type="KEGG" id="hrr:HZS55_07165"/>
<proteinExistence type="predicted"/>
<feature type="compositionally biased region" description="Low complexity" evidence="1">
    <location>
        <begin position="35"/>
        <end position="70"/>
    </location>
</feature>
<feature type="region of interest" description="Disordered" evidence="1">
    <location>
        <begin position="460"/>
        <end position="532"/>
    </location>
</feature>
<feature type="compositionally biased region" description="Low complexity" evidence="1">
    <location>
        <begin position="501"/>
        <end position="520"/>
    </location>
</feature>
<dbReference type="EMBL" id="CP058910">
    <property type="protein sequence ID" value="QLH77085.1"/>
    <property type="molecule type" value="Genomic_DNA"/>
</dbReference>
<evidence type="ECO:0000313" key="2">
    <source>
        <dbReference type="EMBL" id="QLH77085.1"/>
    </source>
</evidence>
<evidence type="ECO:0008006" key="4">
    <source>
        <dbReference type="Google" id="ProtNLM"/>
    </source>
</evidence>
<organism evidence="2 3">
    <name type="scientific">Halosimplex rubrum</name>
    <dbReference type="NCBI Taxonomy" id="869889"/>
    <lineage>
        <taxon>Archaea</taxon>
        <taxon>Methanobacteriati</taxon>
        <taxon>Methanobacteriota</taxon>
        <taxon>Stenosarchaea group</taxon>
        <taxon>Halobacteria</taxon>
        <taxon>Halobacteriales</taxon>
        <taxon>Haloarculaceae</taxon>
        <taxon>Halosimplex</taxon>
    </lineage>
</organism>
<dbReference type="InterPro" id="IPR013211">
    <property type="entry name" value="LVIVD"/>
</dbReference>
<reference evidence="2 3" key="1">
    <citation type="submission" date="2020-07" db="EMBL/GenBank/DDBJ databases">
        <title>Halosimplex pelagicum sp. nov. and Halosimplex rubrum sp. nov., isolated from salted brown alga Laminaria, and emended description of the genus Halosimplex.</title>
        <authorList>
            <person name="Cui H."/>
        </authorList>
    </citation>
    <scope>NUCLEOTIDE SEQUENCE [LARGE SCALE GENOMIC DNA]</scope>
    <source>
        <strain evidence="2 3">R27</strain>
    </source>
</reference>
<accession>A0A7D5P458</accession>
<dbReference type="PROSITE" id="PS51318">
    <property type="entry name" value="TAT"/>
    <property type="match status" value="1"/>
</dbReference>
<evidence type="ECO:0000256" key="1">
    <source>
        <dbReference type="SAM" id="MobiDB-lite"/>
    </source>
</evidence>
<dbReference type="InterPro" id="IPR006311">
    <property type="entry name" value="TAT_signal"/>
</dbReference>
<feature type="compositionally biased region" description="Low complexity" evidence="1">
    <location>
        <begin position="460"/>
        <end position="478"/>
    </location>
</feature>
<dbReference type="GeneID" id="56077630"/>